<dbReference type="OrthoDB" id="4338804at2"/>
<keyword evidence="2" id="KW-0812">Transmembrane</keyword>
<accession>A0A6N7KZD4</accession>
<evidence type="ECO:0000313" key="3">
    <source>
        <dbReference type="EMBL" id="MQS16185.1"/>
    </source>
</evidence>
<sequence length="172" mass="18275">MPVPRAQVDGGLDRGVRAALAPPPEPQPGPVRLHNASIALFSIAGFFLMSGITTALKSVGQDGSSSAYQAGVWVGVFLLPGLLVGVGFLVQSATRERRTGTSVADIARQGMWQRYLQIWRAGWLCRSCWTAFFPAGTFHPDSPATPAIPLAHFPHWVMTGTAPALAPGRTEA</sequence>
<reference evidence="3 4" key="1">
    <citation type="submission" date="2019-09" db="EMBL/GenBank/DDBJ databases">
        <title>Genome Sequences of Streptomyces kaniharaensis ATCC 21070.</title>
        <authorList>
            <person name="Zhu W."/>
            <person name="De Crecy-Lagard V."/>
            <person name="Richards N.G."/>
        </authorList>
    </citation>
    <scope>NUCLEOTIDE SEQUENCE [LARGE SCALE GENOMIC DNA]</scope>
    <source>
        <strain evidence="3 4">SF-557</strain>
    </source>
</reference>
<dbReference type="AlphaFoldDB" id="A0A6N7KZD4"/>
<dbReference type="EMBL" id="WBOF01000002">
    <property type="protein sequence ID" value="MQS16185.1"/>
    <property type="molecule type" value="Genomic_DNA"/>
</dbReference>
<proteinExistence type="predicted"/>
<comment type="caution">
    <text evidence="3">The sequence shown here is derived from an EMBL/GenBank/DDBJ whole genome shotgun (WGS) entry which is preliminary data.</text>
</comment>
<gene>
    <name evidence="3" type="ORF">F7Q99_29140</name>
</gene>
<keyword evidence="2" id="KW-1133">Transmembrane helix</keyword>
<protein>
    <submittedName>
        <fullName evidence="3">Uncharacterized protein</fullName>
    </submittedName>
</protein>
<evidence type="ECO:0000256" key="1">
    <source>
        <dbReference type="SAM" id="MobiDB-lite"/>
    </source>
</evidence>
<evidence type="ECO:0000256" key="2">
    <source>
        <dbReference type="SAM" id="Phobius"/>
    </source>
</evidence>
<feature type="transmembrane region" description="Helical" evidence="2">
    <location>
        <begin position="38"/>
        <end position="56"/>
    </location>
</feature>
<keyword evidence="4" id="KW-1185">Reference proteome</keyword>
<organism evidence="3 4">
    <name type="scientific">Streptomyces kaniharaensis</name>
    <dbReference type="NCBI Taxonomy" id="212423"/>
    <lineage>
        <taxon>Bacteria</taxon>
        <taxon>Bacillati</taxon>
        <taxon>Actinomycetota</taxon>
        <taxon>Actinomycetes</taxon>
        <taxon>Kitasatosporales</taxon>
        <taxon>Streptomycetaceae</taxon>
        <taxon>Streptomyces</taxon>
    </lineage>
</organism>
<feature type="transmembrane region" description="Helical" evidence="2">
    <location>
        <begin position="68"/>
        <end position="90"/>
    </location>
</feature>
<dbReference type="RefSeq" id="WP_153466920.1">
    <property type="nucleotide sequence ID" value="NZ_WBOF01000002.1"/>
</dbReference>
<dbReference type="Proteomes" id="UP000450000">
    <property type="component" value="Unassembled WGS sequence"/>
</dbReference>
<name>A0A6N7KZD4_9ACTN</name>
<feature type="region of interest" description="Disordered" evidence="1">
    <location>
        <begin position="1"/>
        <end position="29"/>
    </location>
</feature>
<evidence type="ECO:0000313" key="4">
    <source>
        <dbReference type="Proteomes" id="UP000450000"/>
    </source>
</evidence>
<keyword evidence="2" id="KW-0472">Membrane</keyword>